<keyword evidence="6" id="KW-0175">Coiled coil</keyword>
<proteinExistence type="predicted"/>
<gene>
    <name evidence="11" type="ORF">Ae201684_016119</name>
</gene>
<evidence type="ECO:0000313" key="12">
    <source>
        <dbReference type="Proteomes" id="UP000481153"/>
    </source>
</evidence>
<evidence type="ECO:0000256" key="1">
    <source>
        <dbReference type="ARBA" id="ARBA00004114"/>
    </source>
</evidence>
<keyword evidence="7" id="KW-0206">Cytoskeleton</keyword>
<evidence type="ECO:0000256" key="2">
    <source>
        <dbReference type="ARBA" id="ARBA00004214"/>
    </source>
</evidence>
<dbReference type="Pfam" id="PF15007">
    <property type="entry name" value="CEP44"/>
    <property type="match status" value="1"/>
</dbReference>
<evidence type="ECO:0000256" key="5">
    <source>
        <dbReference type="ARBA" id="ARBA00022490"/>
    </source>
</evidence>
<dbReference type="VEuPathDB" id="FungiDB:AeMF1_002252"/>
<sequence length="328" mass="37625">MATGDMENNGAKVRKQLQAIQYPHDVTLSVESLMRGAPDDHLAELLRILHYAFLDHSRHVAQLVQDAGFDLYGKTDVRFVDGVFRFAREKLSYFPHLTTPQFLSPRHYRETKLILLADLLALVAKTHAEAAKREKQRQAVWIPPSNKSQNVISAPHHVHPAEVEDAKITHPRVSINLGQPKHPKHPARVVRHERHSFISDDISLPRQETPTEEPPVIDWKTQIEGTAYPDLDKNILQPSNEQPKMWWSQPPTPPPNNQHEEELEEEDMNPRKSFDVAPEPKPPVLSPMKPVDIRAELAQVEINLSSKLDMMMRLFEAKLHPRSRFDPK</sequence>
<dbReference type="PANTHER" id="PTHR31477:SF1">
    <property type="entry name" value="CENTROSOMAL PROTEIN OF 44 KDA"/>
    <property type="match status" value="1"/>
</dbReference>
<dbReference type="Proteomes" id="UP000481153">
    <property type="component" value="Unassembled WGS sequence"/>
</dbReference>
<dbReference type="GO" id="GO:0005814">
    <property type="term" value="C:centriole"/>
    <property type="evidence" value="ECO:0007669"/>
    <property type="project" value="UniProtKB-SubCell"/>
</dbReference>
<comment type="function">
    <text evidence="8">Centriole-enriched microtubule-binding protein involved in centriole biogenesis. In collaboration with CEP295 and POC1B, is required for the centriole-to-centrosome conversion by ensuring the formation of bona fide centriole wall. Functions as a linker component that maintains centrosome cohesion. Associates with CROCC and regulates its stability and localization to the centrosome.</text>
</comment>
<dbReference type="InterPro" id="IPR033603">
    <property type="entry name" value="CEP44"/>
</dbReference>
<keyword evidence="12" id="KW-1185">Reference proteome</keyword>
<name>A0A6G0WF69_9STRA</name>
<evidence type="ECO:0000256" key="9">
    <source>
        <dbReference type="SAM" id="MobiDB-lite"/>
    </source>
</evidence>
<accession>A0A6G0WF69</accession>
<comment type="subcellular location">
    <subcellularLocation>
        <location evidence="1">Cytoplasm</location>
        <location evidence="1">Cytoskeleton</location>
        <location evidence="1">Microtubule organizing center</location>
        <location evidence="1">Centrosome</location>
        <location evidence="1">Centriole</location>
    </subcellularLocation>
    <subcellularLocation>
        <location evidence="3">Cytoplasm</location>
        <location evidence="3">Cytoskeleton</location>
        <location evidence="3">Spindle pole</location>
    </subcellularLocation>
    <subcellularLocation>
        <location evidence="2">Midbody</location>
    </subcellularLocation>
</comment>
<dbReference type="GO" id="GO:0000922">
    <property type="term" value="C:spindle pole"/>
    <property type="evidence" value="ECO:0007669"/>
    <property type="project" value="UniProtKB-SubCell"/>
</dbReference>
<evidence type="ECO:0000259" key="10">
    <source>
        <dbReference type="Pfam" id="PF15007"/>
    </source>
</evidence>
<dbReference type="AlphaFoldDB" id="A0A6G0WF69"/>
<reference evidence="11 12" key="1">
    <citation type="submission" date="2019-07" db="EMBL/GenBank/DDBJ databases">
        <title>Genomics analysis of Aphanomyces spp. identifies a new class of oomycete effector associated with host adaptation.</title>
        <authorList>
            <person name="Gaulin E."/>
        </authorList>
    </citation>
    <scope>NUCLEOTIDE SEQUENCE [LARGE SCALE GENOMIC DNA]</scope>
    <source>
        <strain evidence="11 12">ATCC 201684</strain>
    </source>
</reference>
<feature type="domain" description="Centrosomal CEP44" evidence="10">
    <location>
        <begin position="5"/>
        <end position="136"/>
    </location>
</feature>
<evidence type="ECO:0000256" key="8">
    <source>
        <dbReference type="ARBA" id="ARBA00046235"/>
    </source>
</evidence>
<protein>
    <recommendedName>
        <fullName evidence="4">Centrosomal protein of 44 kDa</fullName>
    </recommendedName>
</protein>
<evidence type="ECO:0000256" key="7">
    <source>
        <dbReference type="ARBA" id="ARBA00023212"/>
    </source>
</evidence>
<feature type="region of interest" description="Disordered" evidence="9">
    <location>
        <begin position="235"/>
        <end position="288"/>
    </location>
</feature>
<dbReference type="InterPro" id="IPR029157">
    <property type="entry name" value="CEP44_CC"/>
</dbReference>
<dbReference type="EMBL" id="VJMJ01000243">
    <property type="protein sequence ID" value="KAF0725347.1"/>
    <property type="molecule type" value="Genomic_DNA"/>
</dbReference>
<evidence type="ECO:0000256" key="6">
    <source>
        <dbReference type="ARBA" id="ARBA00023054"/>
    </source>
</evidence>
<evidence type="ECO:0000256" key="4">
    <source>
        <dbReference type="ARBA" id="ARBA00014053"/>
    </source>
</evidence>
<organism evidence="11 12">
    <name type="scientific">Aphanomyces euteiches</name>
    <dbReference type="NCBI Taxonomy" id="100861"/>
    <lineage>
        <taxon>Eukaryota</taxon>
        <taxon>Sar</taxon>
        <taxon>Stramenopiles</taxon>
        <taxon>Oomycota</taxon>
        <taxon>Saprolegniomycetes</taxon>
        <taxon>Saprolegniales</taxon>
        <taxon>Verrucalvaceae</taxon>
        <taxon>Aphanomyces</taxon>
    </lineage>
</organism>
<comment type="caution">
    <text evidence="11">The sequence shown here is derived from an EMBL/GenBank/DDBJ whole genome shotgun (WGS) entry which is preliminary data.</text>
</comment>
<dbReference type="PANTHER" id="PTHR31477">
    <property type="entry name" value="CENTROSOMAL PROTEIN OF 44 KDA"/>
    <property type="match status" value="1"/>
</dbReference>
<dbReference type="GO" id="GO:0030496">
    <property type="term" value="C:midbody"/>
    <property type="evidence" value="ECO:0007669"/>
    <property type="project" value="UniProtKB-SubCell"/>
</dbReference>
<keyword evidence="5" id="KW-0963">Cytoplasm</keyword>
<evidence type="ECO:0000313" key="11">
    <source>
        <dbReference type="EMBL" id="KAF0725347.1"/>
    </source>
</evidence>
<evidence type="ECO:0000256" key="3">
    <source>
        <dbReference type="ARBA" id="ARBA00004647"/>
    </source>
</evidence>